<dbReference type="InterPro" id="IPR001789">
    <property type="entry name" value="Sig_transdc_resp-reg_receiver"/>
</dbReference>
<dbReference type="InterPro" id="IPR011006">
    <property type="entry name" value="CheY-like_superfamily"/>
</dbReference>
<dbReference type="EMBL" id="BAABLO010000011">
    <property type="protein sequence ID" value="GAA4727456.1"/>
    <property type="molecule type" value="Genomic_DNA"/>
</dbReference>
<evidence type="ECO:0000256" key="1">
    <source>
        <dbReference type="ARBA" id="ARBA00023125"/>
    </source>
</evidence>
<dbReference type="Gene3D" id="1.10.10.10">
    <property type="entry name" value="Winged helix-like DNA-binding domain superfamily/Winged helix DNA-binding domain"/>
    <property type="match status" value="1"/>
</dbReference>
<dbReference type="Pfam" id="PF00486">
    <property type="entry name" value="Trans_reg_C"/>
    <property type="match status" value="1"/>
</dbReference>
<evidence type="ECO:0000313" key="6">
    <source>
        <dbReference type="EMBL" id="GAA4727456.1"/>
    </source>
</evidence>
<keyword evidence="7" id="KW-1185">Reference proteome</keyword>
<feature type="DNA-binding region" description="OmpR/PhoB-type" evidence="3">
    <location>
        <begin position="125"/>
        <end position="225"/>
    </location>
</feature>
<evidence type="ECO:0000259" key="5">
    <source>
        <dbReference type="PROSITE" id="PS51755"/>
    </source>
</evidence>
<feature type="domain" description="OmpR/PhoB-type" evidence="5">
    <location>
        <begin position="125"/>
        <end position="225"/>
    </location>
</feature>
<dbReference type="CDD" id="cd00383">
    <property type="entry name" value="trans_reg_C"/>
    <property type="match status" value="1"/>
</dbReference>
<evidence type="ECO:0000256" key="2">
    <source>
        <dbReference type="PROSITE-ProRule" id="PRU00169"/>
    </source>
</evidence>
<dbReference type="SMART" id="SM00448">
    <property type="entry name" value="REC"/>
    <property type="match status" value="1"/>
</dbReference>
<dbReference type="PANTHER" id="PTHR48111">
    <property type="entry name" value="REGULATOR OF RPOS"/>
    <property type="match status" value="1"/>
</dbReference>
<name>A0ABP8YFX0_9MICO</name>
<dbReference type="Gene3D" id="6.10.250.690">
    <property type="match status" value="1"/>
</dbReference>
<dbReference type="Proteomes" id="UP001500556">
    <property type="component" value="Unassembled WGS sequence"/>
</dbReference>
<dbReference type="SMART" id="SM00862">
    <property type="entry name" value="Trans_reg_C"/>
    <property type="match status" value="1"/>
</dbReference>
<feature type="domain" description="Response regulatory" evidence="4">
    <location>
        <begin position="3"/>
        <end position="116"/>
    </location>
</feature>
<keyword evidence="2" id="KW-0597">Phosphoprotein</keyword>
<accession>A0ABP8YFX0</accession>
<dbReference type="PROSITE" id="PS50110">
    <property type="entry name" value="RESPONSE_REGULATORY"/>
    <property type="match status" value="1"/>
</dbReference>
<dbReference type="RefSeq" id="WP_345504143.1">
    <property type="nucleotide sequence ID" value="NZ_BAABLO010000011.1"/>
</dbReference>
<dbReference type="SUPFAM" id="SSF52172">
    <property type="entry name" value="CheY-like"/>
    <property type="match status" value="1"/>
</dbReference>
<evidence type="ECO:0000259" key="4">
    <source>
        <dbReference type="PROSITE" id="PS50110"/>
    </source>
</evidence>
<comment type="caution">
    <text evidence="6">The sequence shown here is derived from an EMBL/GenBank/DDBJ whole genome shotgun (WGS) entry which is preliminary data.</text>
</comment>
<organism evidence="6 7">
    <name type="scientific">Pedococcus ginsenosidimutans</name>
    <dbReference type="NCBI Taxonomy" id="490570"/>
    <lineage>
        <taxon>Bacteria</taxon>
        <taxon>Bacillati</taxon>
        <taxon>Actinomycetota</taxon>
        <taxon>Actinomycetes</taxon>
        <taxon>Micrococcales</taxon>
        <taxon>Intrasporangiaceae</taxon>
        <taxon>Pedococcus</taxon>
    </lineage>
</organism>
<gene>
    <name evidence="6" type="ORF">GCM10025782_27600</name>
</gene>
<dbReference type="PROSITE" id="PS51755">
    <property type="entry name" value="OMPR_PHOB"/>
    <property type="match status" value="1"/>
</dbReference>
<reference evidence="7" key="1">
    <citation type="journal article" date="2019" name="Int. J. Syst. Evol. Microbiol.">
        <title>The Global Catalogue of Microorganisms (GCM) 10K type strain sequencing project: providing services to taxonomists for standard genome sequencing and annotation.</title>
        <authorList>
            <consortium name="The Broad Institute Genomics Platform"/>
            <consortium name="The Broad Institute Genome Sequencing Center for Infectious Disease"/>
            <person name="Wu L."/>
            <person name="Ma J."/>
        </authorList>
    </citation>
    <scope>NUCLEOTIDE SEQUENCE [LARGE SCALE GENOMIC DNA]</scope>
    <source>
        <strain evidence="7">JCM 18961</strain>
    </source>
</reference>
<evidence type="ECO:0000256" key="3">
    <source>
        <dbReference type="PROSITE-ProRule" id="PRU01091"/>
    </source>
</evidence>
<dbReference type="Gene3D" id="3.40.50.2300">
    <property type="match status" value="1"/>
</dbReference>
<dbReference type="InterPro" id="IPR039420">
    <property type="entry name" value="WalR-like"/>
</dbReference>
<proteinExistence type="predicted"/>
<feature type="modified residue" description="4-aspartylphosphate" evidence="2">
    <location>
        <position position="52"/>
    </location>
</feature>
<dbReference type="PANTHER" id="PTHR48111:SF50">
    <property type="entry name" value="KDP OPERON TRANSCRIPTIONAL REGULATORY PROTEIN KDPE"/>
    <property type="match status" value="1"/>
</dbReference>
<dbReference type="InterPro" id="IPR036388">
    <property type="entry name" value="WH-like_DNA-bd_sf"/>
</dbReference>
<protein>
    <submittedName>
        <fullName evidence="6">Response regulator</fullName>
    </submittedName>
</protein>
<dbReference type="InterPro" id="IPR001867">
    <property type="entry name" value="OmpR/PhoB-type_DNA-bd"/>
</dbReference>
<evidence type="ECO:0000313" key="7">
    <source>
        <dbReference type="Proteomes" id="UP001500556"/>
    </source>
</evidence>
<sequence length="240" mass="25922">MARLLVVDDEAQIVTALTRGLEREGYDVEASHTGLDAVALTAAGSPDLIVLDLNLPDIDGIEVLRRVRAWSQVPVLVLSGDGEEQRKIAALDEGADDYLEKPFGLGELRARVRALLRRAGTTPDSATVSSDGIEVDLALKAVTVDGSTVRLTPTEWRLLELFVAQPGKLLTHQYLIGKVWGASHGGETLQTLRAHLRSLRRKLGDDSKEPRFIRTETRIGYRWVAPVASSGRVAGGTAGA</sequence>
<dbReference type="Pfam" id="PF00072">
    <property type="entry name" value="Response_reg"/>
    <property type="match status" value="1"/>
</dbReference>
<keyword evidence="1 3" id="KW-0238">DNA-binding</keyword>